<feature type="transmembrane region" description="Helical" evidence="12">
    <location>
        <begin position="126"/>
        <end position="159"/>
    </location>
</feature>
<feature type="transmembrane region" description="Helical" evidence="12">
    <location>
        <begin position="165"/>
        <end position="189"/>
    </location>
</feature>
<feature type="transmembrane region" description="Helical" evidence="12">
    <location>
        <begin position="241"/>
        <end position="262"/>
    </location>
</feature>
<keyword evidence="4" id="KW-0602">Photosynthesis</keyword>
<evidence type="ECO:0000256" key="12">
    <source>
        <dbReference type="SAM" id="Phobius"/>
    </source>
</evidence>
<evidence type="ECO:0000256" key="10">
    <source>
        <dbReference type="ARBA" id="ARBA00047663"/>
    </source>
</evidence>
<dbReference type="Gene3D" id="3.40.50.300">
    <property type="entry name" value="P-loop containing nucleotide triphosphate hydrolases"/>
    <property type="match status" value="1"/>
</dbReference>
<comment type="pathway">
    <text evidence="1">Carbohydrate biosynthesis; Calvin cycle.</text>
</comment>
<dbReference type="PANTHER" id="PTHR10285">
    <property type="entry name" value="URIDINE KINASE"/>
    <property type="match status" value="1"/>
</dbReference>
<evidence type="ECO:0000256" key="2">
    <source>
        <dbReference type="ARBA" id="ARBA00009719"/>
    </source>
</evidence>
<keyword evidence="7" id="KW-0547">Nucleotide-binding</keyword>
<dbReference type="Pfam" id="PF00485">
    <property type="entry name" value="PRK"/>
    <property type="match status" value="1"/>
</dbReference>
<sequence length="683" mass="80231">MNKLKFKDLLRSKWFIFITIIKIITIYVWMPKEIIDSIIPFISHFLSTLENPWQFFYENNEDLNTFPYPSGMLYILSAFLLPIKLISVIPEQIQVFLIQLPTLLADIFIYYFLLRKFPTKQKYVTFIYYGSPIIFLASYIYPNHDLIAIAALFISVFYLIRKKLLLAGVLFGIALSIKMPVFFALPLLLIYLIKSHNKIDVLKYSIVVFLSWSVLVSPFLFSKGYQMLVFNNEDQFKMFKFYFEIDYLKIYIAPLFIALMYIHFLRFEKINVDLLFTYLGMLYFAFVLFIPPMPHWYAWSFVFASVFFINTFENKHNMYQYLLLTIAYMGYFTLFYPSTNHTIQSMANVHVDYYENFLANVVFTLFQGILLFLIWIFYRYGIISNSIYKINLKPTVIGIGGDSGAGKTTLTKGLMKLFGTERLLIVEGDGDHKWERGHDKWSEFTHLNPKANFLHEQASTLEKLKNGNSAQRVEYDHKNGKFTSPKKIDPNDFIVMCGLHPLLLSKTRKIVDLKIYVDTDEKLRRHWKIIRDCGERGYTLEKVKRQIESRMADAKKYIYPQKEFADLIIRQFTEEDFSVGDPSENPLIKLKLTCDANLFLEKIINKMDDYKINYIHDYDNNLKHQILILESPIGKGLVNEIANSCIKNLNEVTRGQIIEWSDGYDAFIQLILLLCISEKMKGE</sequence>
<proteinExistence type="inferred from homology"/>
<dbReference type="EMBL" id="JBFMIA010000002">
    <property type="protein sequence ID" value="MEW9501061.1"/>
    <property type="molecule type" value="Genomic_DNA"/>
</dbReference>
<evidence type="ECO:0000256" key="11">
    <source>
        <dbReference type="RuleBase" id="RU004082"/>
    </source>
</evidence>
<keyword evidence="8" id="KW-0418">Kinase</keyword>
<dbReference type="InterPro" id="IPR006082">
    <property type="entry name" value="PRK"/>
</dbReference>
<keyword evidence="5" id="KW-0113">Calvin cycle</keyword>
<dbReference type="PROSITE" id="PS00567">
    <property type="entry name" value="PHOSPHORIBULOKINASE"/>
    <property type="match status" value="1"/>
</dbReference>
<feature type="transmembrane region" description="Helical" evidence="12">
    <location>
        <begin position="12"/>
        <end position="30"/>
    </location>
</feature>
<reference evidence="14 15" key="1">
    <citation type="journal article" date="1979" name="Int. J. Syst. Evol. Microbiol.">
        <title>Bacillus globisporus subsp. marinus subsp. nov.</title>
        <authorList>
            <person name="Liu H."/>
        </authorList>
    </citation>
    <scope>NUCLEOTIDE SEQUENCE [LARGE SCALE GENOMIC DNA]</scope>
    <source>
        <strain evidence="14 15">DSM 1297</strain>
    </source>
</reference>
<evidence type="ECO:0000256" key="8">
    <source>
        <dbReference type="ARBA" id="ARBA00022777"/>
    </source>
</evidence>
<accession>A0ABV3Q135</accession>
<comment type="similarity">
    <text evidence="2 11">Belongs to the phosphoribulokinase family.</text>
</comment>
<evidence type="ECO:0000256" key="6">
    <source>
        <dbReference type="ARBA" id="ARBA00022679"/>
    </source>
</evidence>
<evidence type="ECO:0000256" key="9">
    <source>
        <dbReference type="ARBA" id="ARBA00022840"/>
    </source>
</evidence>
<feature type="transmembrane region" description="Helical" evidence="12">
    <location>
        <begin position="357"/>
        <end position="378"/>
    </location>
</feature>
<feature type="transmembrane region" description="Helical" evidence="12">
    <location>
        <begin position="95"/>
        <end position="114"/>
    </location>
</feature>
<organism evidence="14 15">
    <name type="scientific">Jeotgalibacillus marinus</name>
    <dbReference type="NCBI Taxonomy" id="86667"/>
    <lineage>
        <taxon>Bacteria</taxon>
        <taxon>Bacillati</taxon>
        <taxon>Bacillota</taxon>
        <taxon>Bacilli</taxon>
        <taxon>Bacillales</taxon>
        <taxon>Caryophanaceae</taxon>
        <taxon>Jeotgalibacillus</taxon>
    </lineage>
</organism>
<evidence type="ECO:0000313" key="14">
    <source>
        <dbReference type="EMBL" id="MEW9501061.1"/>
    </source>
</evidence>
<feature type="domain" description="Phosphoribulokinase/uridine kinase" evidence="13">
    <location>
        <begin position="396"/>
        <end position="576"/>
    </location>
</feature>
<evidence type="ECO:0000313" key="15">
    <source>
        <dbReference type="Proteomes" id="UP001556040"/>
    </source>
</evidence>
<comment type="caution">
    <text evidence="14">The sequence shown here is derived from an EMBL/GenBank/DDBJ whole genome shotgun (WGS) entry which is preliminary data.</text>
</comment>
<gene>
    <name evidence="14" type="ORF">AB1471_04490</name>
</gene>
<dbReference type="InterPro" id="IPR006083">
    <property type="entry name" value="PRK/URK"/>
</dbReference>
<dbReference type="RefSeq" id="WP_367778399.1">
    <property type="nucleotide sequence ID" value="NZ_JBFMIA010000002.1"/>
</dbReference>
<evidence type="ECO:0000256" key="4">
    <source>
        <dbReference type="ARBA" id="ARBA00022531"/>
    </source>
</evidence>
<dbReference type="InterPro" id="IPR027417">
    <property type="entry name" value="P-loop_NTPase"/>
</dbReference>
<keyword evidence="6" id="KW-0808">Transferase</keyword>
<dbReference type="SUPFAM" id="SSF52540">
    <property type="entry name" value="P-loop containing nucleoside triphosphate hydrolases"/>
    <property type="match status" value="1"/>
</dbReference>
<feature type="transmembrane region" description="Helical" evidence="12">
    <location>
        <begin position="274"/>
        <end position="290"/>
    </location>
</feature>
<evidence type="ECO:0000259" key="13">
    <source>
        <dbReference type="Pfam" id="PF00485"/>
    </source>
</evidence>
<name>A0ABV3Q135_9BACL</name>
<evidence type="ECO:0000256" key="3">
    <source>
        <dbReference type="ARBA" id="ARBA00012042"/>
    </source>
</evidence>
<keyword evidence="12" id="KW-0812">Transmembrane</keyword>
<feature type="transmembrane region" description="Helical" evidence="12">
    <location>
        <begin position="319"/>
        <end position="337"/>
    </location>
</feature>
<evidence type="ECO:0000256" key="7">
    <source>
        <dbReference type="ARBA" id="ARBA00022741"/>
    </source>
</evidence>
<evidence type="ECO:0000256" key="5">
    <source>
        <dbReference type="ARBA" id="ARBA00022567"/>
    </source>
</evidence>
<keyword evidence="12" id="KW-0472">Membrane</keyword>
<keyword evidence="12" id="KW-1133">Transmembrane helix</keyword>
<dbReference type="Proteomes" id="UP001556040">
    <property type="component" value="Unassembled WGS sequence"/>
</dbReference>
<keyword evidence="9" id="KW-0067">ATP-binding</keyword>
<comment type="catalytic activity">
    <reaction evidence="10 11">
        <text>D-ribulose 5-phosphate + ATP = D-ribulose 1,5-bisphosphate + ADP + H(+)</text>
        <dbReference type="Rhea" id="RHEA:19365"/>
        <dbReference type="ChEBI" id="CHEBI:15378"/>
        <dbReference type="ChEBI" id="CHEBI:30616"/>
        <dbReference type="ChEBI" id="CHEBI:57870"/>
        <dbReference type="ChEBI" id="CHEBI:58121"/>
        <dbReference type="ChEBI" id="CHEBI:456216"/>
        <dbReference type="EC" id="2.7.1.19"/>
    </reaction>
</comment>
<feature type="transmembrane region" description="Helical" evidence="12">
    <location>
        <begin position="71"/>
        <end position="89"/>
    </location>
</feature>
<feature type="transmembrane region" description="Helical" evidence="12">
    <location>
        <begin position="201"/>
        <end position="221"/>
    </location>
</feature>
<keyword evidence="15" id="KW-1185">Reference proteome</keyword>
<evidence type="ECO:0000256" key="1">
    <source>
        <dbReference type="ARBA" id="ARBA00005215"/>
    </source>
</evidence>
<protein>
    <recommendedName>
        <fullName evidence="3 11">Phosphoribulokinase</fullName>
        <ecNumber evidence="3 11">2.7.1.19</ecNumber>
    </recommendedName>
</protein>
<dbReference type="PRINTS" id="PR00478">
    <property type="entry name" value="PHRIBLKINASE"/>
</dbReference>
<dbReference type="EC" id="2.7.1.19" evidence="3 11"/>